<dbReference type="GO" id="GO:0004674">
    <property type="term" value="F:protein serine/threonine kinase activity"/>
    <property type="evidence" value="ECO:0007669"/>
    <property type="project" value="UniProtKB-KW"/>
</dbReference>
<evidence type="ECO:0000256" key="9">
    <source>
        <dbReference type="ARBA" id="ARBA00022729"/>
    </source>
</evidence>
<keyword evidence="4" id="KW-0723">Serine/threonine-protein kinase</keyword>
<dbReference type="InterPro" id="IPR000719">
    <property type="entry name" value="Prot_kinase_dom"/>
</dbReference>
<keyword evidence="6" id="KW-0433">Leucine-rich repeat</keyword>
<dbReference type="PROSITE" id="PS00109">
    <property type="entry name" value="PROTEIN_KINASE_TYR"/>
    <property type="match status" value="1"/>
</dbReference>
<evidence type="ECO:0000256" key="3">
    <source>
        <dbReference type="ARBA" id="ARBA00012513"/>
    </source>
</evidence>
<dbReference type="InterPro" id="IPR017441">
    <property type="entry name" value="Protein_kinase_ATP_BS"/>
</dbReference>
<sequence>MIQLQRLDLSSNSFVDEIPTGKLSSLLDLNLSDNILSGKMPLQVRRLSSLLSLDVSNNLLSGTIPKVGDCSNLIYVNVSRNMFTESISLQIGNLMNLQLVLDLSYNNLSGGVPPQLEKSQKLEKMNLSHNMLLGAIPLSLNAMRSLTSIDVSYNQLEGPLPDSNVFKESSVEHFQNNKGLCDRSLLSLTCNATEDFDAKYCVGTGRYGNVYKAELSTGQVVAVKRFHFSQDDIIDPKLFISEICALAEIRHRNVVKLYGFCSHVRHFFLIYEYMEQGSLGKILKIVEEATELDWTKRVNIFKCIANALAYMHHSCLQPIVHRDISSNNILLDSEYEAHVSDFGTARLLMLDSSNRTELASTYGYVAPELAYTMEVTEKCDVYSFGVVTLEVITGKHPGNLISDLTTTSSSLPPVGYNILFNDILDPCLSDPPMHIKEELVSIVKLALQCISTSPQSRPRCTLCLNNYMVAINRGFGNHCNGGDGGVVESS</sequence>
<dbReference type="InterPro" id="IPR001611">
    <property type="entry name" value="Leu-rich_rpt"/>
</dbReference>
<keyword evidence="10" id="KW-0677">Repeat</keyword>
<evidence type="ECO:0000256" key="10">
    <source>
        <dbReference type="ARBA" id="ARBA00022737"/>
    </source>
</evidence>
<dbReference type="PROSITE" id="PS00107">
    <property type="entry name" value="PROTEIN_KINASE_ATP"/>
    <property type="match status" value="1"/>
</dbReference>
<dbReference type="OrthoDB" id="676979at2759"/>
<gene>
    <name evidence="22" type="ORF">GIB67_036306</name>
</gene>
<dbReference type="FunFam" id="1.10.510.10:FF:000445">
    <property type="entry name" value="MDIS1-interacting receptor like kinase 2"/>
    <property type="match status" value="1"/>
</dbReference>
<evidence type="ECO:0000256" key="16">
    <source>
        <dbReference type="ARBA" id="ARBA00023170"/>
    </source>
</evidence>
<dbReference type="PANTHER" id="PTHR48005:SF70">
    <property type="entry name" value="MDIS1-INTERACTING RECEPTOR LIKE KINASE 2-LIKE"/>
    <property type="match status" value="1"/>
</dbReference>
<evidence type="ECO:0000256" key="1">
    <source>
        <dbReference type="ARBA" id="ARBA00004479"/>
    </source>
</evidence>
<dbReference type="PROSITE" id="PS50011">
    <property type="entry name" value="PROTEIN_KINASE_DOM"/>
    <property type="match status" value="1"/>
</dbReference>
<dbReference type="Gene3D" id="3.30.200.20">
    <property type="entry name" value="Phosphorylase Kinase, domain 1"/>
    <property type="match status" value="1"/>
</dbReference>
<accession>A0A7J7L3W7</accession>
<evidence type="ECO:0000256" key="8">
    <source>
        <dbReference type="ARBA" id="ARBA00022692"/>
    </source>
</evidence>
<dbReference type="AlphaFoldDB" id="A0A7J7L3W7"/>
<dbReference type="Proteomes" id="UP000541444">
    <property type="component" value="Unassembled WGS sequence"/>
</dbReference>
<dbReference type="InterPro" id="IPR051420">
    <property type="entry name" value="Ser_Thr_Kinases_DiverseReg"/>
</dbReference>
<feature type="domain" description="Protein kinase" evidence="21">
    <location>
        <begin position="196"/>
        <end position="469"/>
    </location>
</feature>
<dbReference type="Gene3D" id="1.10.510.10">
    <property type="entry name" value="Transferase(Phosphotransferase) domain 1"/>
    <property type="match status" value="1"/>
</dbReference>
<dbReference type="InterPro" id="IPR008266">
    <property type="entry name" value="Tyr_kinase_AS"/>
</dbReference>
<proteinExistence type="inferred from homology"/>
<evidence type="ECO:0000256" key="15">
    <source>
        <dbReference type="ARBA" id="ARBA00023136"/>
    </source>
</evidence>
<keyword evidence="7" id="KW-0808">Transferase</keyword>
<evidence type="ECO:0000256" key="6">
    <source>
        <dbReference type="ARBA" id="ARBA00022614"/>
    </source>
</evidence>
<evidence type="ECO:0000256" key="11">
    <source>
        <dbReference type="ARBA" id="ARBA00022741"/>
    </source>
</evidence>
<evidence type="ECO:0000256" key="4">
    <source>
        <dbReference type="ARBA" id="ARBA00022527"/>
    </source>
</evidence>
<comment type="catalytic activity">
    <reaction evidence="19">
        <text>L-seryl-[protein] + ATP = O-phospho-L-seryl-[protein] + ADP + H(+)</text>
        <dbReference type="Rhea" id="RHEA:17989"/>
        <dbReference type="Rhea" id="RHEA-COMP:9863"/>
        <dbReference type="Rhea" id="RHEA-COMP:11604"/>
        <dbReference type="ChEBI" id="CHEBI:15378"/>
        <dbReference type="ChEBI" id="CHEBI:29999"/>
        <dbReference type="ChEBI" id="CHEBI:30616"/>
        <dbReference type="ChEBI" id="CHEBI:83421"/>
        <dbReference type="ChEBI" id="CHEBI:456216"/>
        <dbReference type="EC" id="2.7.11.1"/>
    </reaction>
</comment>
<comment type="subcellular location">
    <subcellularLocation>
        <location evidence="1">Membrane</location>
        <topology evidence="1">Single-pass type I membrane protein</topology>
    </subcellularLocation>
</comment>
<keyword evidence="23" id="KW-1185">Reference proteome</keyword>
<dbReference type="EMBL" id="JACGCM010002659">
    <property type="protein sequence ID" value="KAF6137269.1"/>
    <property type="molecule type" value="Genomic_DNA"/>
</dbReference>
<evidence type="ECO:0000256" key="2">
    <source>
        <dbReference type="ARBA" id="ARBA00009592"/>
    </source>
</evidence>
<dbReference type="InterPro" id="IPR032675">
    <property type="entry name" value="LRR_dom_sf"/>
</dbReference>
<keyword evidence="14" id="KW-1133">Transmembrane helix</keyword>
<organism evidence="22 23">
    <name type="scientific">Kingdonia uniflora</name>
    <dbReference type="NCBI Taxonomy" id="39325"/>
    <lineage>
        <taxon>Eukaryota</taxon>
        <taxon>Viridiplantae</taxon>
        <taxon>Streptophyta</taxon>
        <taxon>Embryophyta</taxon>
        <taxon>Tracheophyta</taxon>
        <taxon>Spermatophyta</taxon>
        <taxon>Magnoliopsida</taxon>
        <taxon>Ranunculales</taxon>
        <taxon>Circaeasteraceae</taxon>
        <taxon>Kingdonia</taxon>
    </lineage>
</organism>
<name>A0A7J7L3W7_9MAGN</name>
<feature type="binding site" evidence="20">
    <location>
        <position position="224"/>
    </location>
    <ligand>
        <name>ATP</name>
        <dbReference type="ChEBI" id="CHEBI:30616"/>
    </ligand>
</feature>
<evidence type="ECO:0000256" key="12">
    <source>
        <dbReference type="ARBA" id="ARBA00022777"/>
    </source>
</evidence>
<dbReference type="Gene3D" id="3.80.10.10">
    <property type="entry name" value="Ribonuclease Inhibitor"/>
    <property type="match status" value="1"/>
</dbReference>
<comment type="similarity">
    <text evidence="2">Belongs to the RLP family.</text>
</comment>
<keyword evidence="9" id="KW-0732">Signal</keyword>
<dbReference type="FunFam" id="3.30.200.20:FF:000309">
    <property type="entry name" value="Leucine-rich repeat receptor protein kinase MSP1"/>
    <property type="match status" value="1"/>
</dbReference>
<keyword evidence="13 20" id="KW-0067">ATP-binding</keyword>
<reference evidence="22 23" key="1">
    <citation type="journal article" date="2020" name="IScience">
        <title>Genome Sequencing of the Endangered Kingdonia uniflora (Circaeasteraceae, Ranunculales) Reveals Potential Mechanisms of Evolutionary Specialization.</title>
        <authorList>
            <person name="Sun Y."/>
            <person name="Deng T."/>
            <person name="Zhang A."/>
            <person name="Moore M.J."/>
            <person name="Landis J.B."/>
            <person name="Lin N."/>
            <person name="Zhang H."/>
            <person name="Zhang X."/>
            <person name="Huang J."/>
            <person name="Zhang X."/>
            <person name="Sun H."/>
            <person name="Wang H."/>
        </authorList>
    </citation>
    <scope>NUCLEOTIDE SEQUENCE [LARGE SCALE GENOMIC DNA]</scope>
    <source>
        <strain evidence="22">TB1705</strain>
        <tissue evidence="22">Leaf</tissue>
    </source>
</reference>
<evidence type="ECO:0000313" key="23">
    <source>
        <dbReference type="Proteomes" id="UP000541444"/>
    </source>
</evidence>
<evidence type="ECO:0000256" key="13">
    <source>
        <dbReference type="ARBA" id="ARBA00022840"/>
    </source>
</evidence>
<evidence type="ECO:0000256" key="5">
    <source>
        <dbReference type="ARBA" id="ARBA00022553"/>
    </source>
</evidence>
<evidence type="ECO:0000256" key="20">
    <source>
        <dbReference type="PROSITE-ProRule" id="PRU10141"/>
    </source>
</evidence>
<dbReference type="InterPro" id="IPR011009">
    <property type="entry name" value="Kinase-like_dom_sf"/>
</dbReference>
<dbReference type="SUPFAM" id="SSF52058">
    <property type="entry name" value="L domain-like"/>
    <property type="match status" value="1"/>
</dbReference>
<keyword evidence="5" id="KW-0597">Phosphoprotein</keyword>
<dbReference type="EC" id="2.7.11.1" evidence="3"/>
<evidence type="ECO:0000256" key="18">
    <source>
        <dbReference type="ARBA" id="ARBA00047899"/>
    </source>
</evidence>
<keyword evidence="17" id="KW-0325">Glycoprotein</keyword>
<evidence type="ECO:0000256" key="19">
    <source>
        <dbReference type="ARBA" id="ARBA00048679"/>
    </source>
</evidence>
<keyword evidence="11 20" id="KW-0547">Nucleotide-binding</keyword>
<evidence type="ECO:0000256" key="14">
    <source>
        <dbReference type="ARBA" id="ARBA00022989"/>
    </source>
</evidence>
<dbReference type="SUPFAM" id="SSF56112">
    <property type="entry name" value="Protein kinase-like (PK-like)"/>
    <property type="match status" value="1"/>
</dbReference>
<evidence type="ECO:0000256" key="17">
    <source>
        <dbReference type="ARBA" id="ARBA00023180"/>
    </source>
</evidence>
<dbReference type="PANTHER" id="PTHR48005">
    <property type="entry name" value="LEUCINE RICH REPEAT KINASE 2"/>
    <property type="match status" value="1"/>
</dbReference>
<dbReference type="GO" id="GO:0016020">
    <property type="term" value="C:membrane"/>
    <property type="evidence" value="ECO:0007669"/>
    <property type="project" value="UniProtKB-SubCell"/>
</dbReference>
<protein>
    <recommendedName>
        <fullName evidence="3">non-specific serine/threonine protein kinase</fullName>
        <ecNumber evidence="3">2.7.11.1</ecNumber>
    </recommendedName>
</protein>
<keyword evidence="8" id="KW-0812">Transmembrane</keyword>
<dbReference type="Pfam" id="PF00560">
    <property type="entry name" value="LRR_1"/>
    <property type="match status" value="4"/>
</dbReference>
<evidence type="ECO:0000256" key="7">
    <source>
        <dbReference type="ARBA" id="ARBA00022679"/>
    </source>
</evidence>
<dbReference type="FunFam" id="3.80.10.10:FF:000111">
    <property type="entry name" value="LRR receptor-like serine/threonine-protein kinase ERECTA"/>
    <property type="match status" value="1"/>
</dbReference>
<dbReference type="GO" id="GO:0005524">
    <property type="term" value="F:ATP binding"/>
    <property type="evidence" value="ECO:0007669"/>
    <property type="project" value="UniProtKB-UniRule"/>
</dbReference>
<keyword evidence="12" id="KW-0418">Kinase</keyword>
<evidence type="ECO:0000313" key="22">
    <source>
        <dbReference type="EMBL" id="KAF6137269.1"/>
    </source>
</evidence>
<comment type="caution">
    <text evidence="22">The sequence shown here is derived from an EMBL/GenBank/DDBJ whole genome shotgun (WGS) entry which is preliminary data.</text>
</comment>
<evidence type="ECO:0000259" key="21">
    <source>
        <dbReference type="PROSITE" id="PS50011"/>
    </source>
</evidence>
<comment type="catalytic activity">
    <reaction evidence="18">
        <text>L-threonyl-[protein] + ATP = O-phospho-L-threonyl-[protein] + ADP + H(+)</text>
        <dbReference type="Rhea" id="RHEA:46608"/>
        <dbReference type="Rhea" id="RHEA-COMP:11060"/>
        <dbReference type="Rhea" id="RHEA-COMP:11605"/>
        <dbReference type="ChEBI" id="CHEBI:15378"/>
        <dbReference type="ChEBI" id="CHEBI:30013"/>
        <dbReference type="ChEBI" id="CHEBI:30616"/>
        <dbReference type="ChEBI" id="CHEBI:61977"/>
        <dbReference type="ChEBI" id="CHEBI:456216"/>
        <dbReference type="EC" id="2.7.11.1"/>
    </reaction>
</comment>
<dbReference type="Pfam" id="PF00069">
    <property type="entry name" value="Pkinase"/>
    <property type="match status" value="1"/>
</dbReference>
<keyword evidence="16" id="KW-0675">Receptor</keyword>
<keyword evidence="15" id="KW-0472">Membrane</keyword>